<keyword evidence="8" id="KW-0198">Cysteine biosynthesis</keyword>
<evidence type="ECO:0000256" key="2">
    <source>
        <dbReference type="ARBA" id="ARBA00007274"/>
    </source>
</evidence>
<dbReference type="Pfam" id="PF00132">
    <property type="entry name" value="Hexapep"/>
    <property type="match status" value="1"/>
</dbReference>
<keyword evidence="7" id="KW-0677">Repeat</keyword>
<dbReference type="InterPro" id="IPR001451">
    <property type="entry name" value="Hexapep"/>
</dbReference>
<evidence type="ECO:0000256" key="6">
    <source>
        <dbReference type="ARBA" id="ARBA00022679"/>
    </source>
</evidence>
<dbReference type="PROSITE" id="PS00101">
    <property type="entry name" value="HEXAPEP_TRANSFERASES"/>
    <property type="match status" value="1"/>
</dbReference>
<dbReference type="EC" id="2.3.1.30" evidence="3 11"/>
<comment type="similarity">
    <text evidence="2 11">Belongs to the transferase hexapeptide repeat family.</text>
</comment>
<evidence type="ECO:0000256" key="1">
    <source>
        <dbReference type="ARBA" id="ARBA00004876"/>
    </source>
</evidence>
<comment type="catalytic activity">
    <reaction evidence="10 11">
        <text>L-serine + acetyl-CoA = O-acetyl-L-serine + CoA</text>
        <dbReference type="Rhea" id="RHEA:24560"/>
        <dbReference type="ChEBI" id="CHEBI:33384"/>
        <dbReference type="ChEBI" id="CHEBI:57287"/>
        <dbReference type="ChEBI" id="CHEBI:57288"/>
        <dbReference type="ChEBI" id="CHEBI:58340"/>
        <dbReference type="EC" id="2.3.1.30"/>
    </reaction>
</comment>
<keyword evidence="9 11" id="KW-0012">Acyltransferase</keyword>
<dbReference type="PIRSF" id="PIRSF000441">
    <property type="entry name" value="CysE"/>
    <property type="match status" value="1"/>
</dbReference>
<dbReference type="SUPFAM" id="SSF51161">
    <property type="entry name" value="Trimeric LpxA-like enzymes"/>
    <property type="match status" value="1"/>
</dbReference>
<sequence length="174" mass="18008">MTLTQLIRSDIAAWASIWKSKPSAAFVFHYCGLRATVLYRISHALWKSRVPLLPGMLFRLNITLHGFDVPPATAIGPGLYVPHPVGTVLSAERIGANVTLISGITVGMRGEGEFPIIEDGAFIGAGARILGKVTVGAGAKIGANAVVLKDVPAGATAVGVPARILGSSSEKVAA</sequence>
<gene>
    <name evidence="12" type="ORF">HNQ39_003444</name>
</gene>
<dbReference type="CDD" id="cd03354">
    <property type="entry name" value="LbH_SAT"/>
    <property type="match status" value="1"/>
</dbReference>
<evidence type="ECO:0000256" key="4">
    <source>
        <dbReference type="ARBA" id="ARBA00018522"/>
    </source>
</evidence>
<comment type="caution">
    <text evidence="12">The sequence shown here is derived from an EMBL/GenBank/DDBJ whole genome shotgun (WGS) entry which is preliminary data.</text>
</comment>
<dbReference type="GO" id="GO:0009001">
    <property type="term" value="F:serine O-acetyltransferase activity"/>
    <property type="evidence" value="ECO:0007669"/>
    <property type="project" value="UniProtKB-EC"/>
</dbReference>
<dbReference type="InterPro" id="IPR042122">
    <property type="entry name" value="Ser_AcTrfase_N_sf"/>
</dbReference>
<dbReference type="EMBL" id="JACHGW010000003">
    <property type="protein sequence ID" value="MBB6051634.1"/>
    <property type="molecule type" value="Genomic_DNA"/>
</dbReference>
<name>A0A7W9W6P0_ARMRO</name>
<proteinExistence type="inferred from homology"/>
<evidence type="ECO:0000256" key="11">
    <source>
        <dbReference type="PIRNR" id="PIRNR000441"/>
    </source>
</evidence>
<dbReference type="Proteomes" id="UP000520814">
    <property type="component" value="Unassembled WGS sequence"/>
</dbReference>
<evidence type="ECO:0000313" key="12">
    <source>
        <dbReference type="EMBL" id="MBB6051634.1"/>
    </source>
</evidence>
<dbReference type="InterPro" id="IPR018357">
    <property type="entry name" value="Hexapep_transf_CS"/>
</dbReference>
<comment type="pathway">
    <text evidence="1">Amino-acid biosynthesis; L-cysteine biosynthesis; L-cysteine from L-serine: step 1/2.</text>
</comment>
<dbReference type="GO" id="GO:0005737">
    <property type="term" value="C:cytoplasm"/>
    <property type="evidence" value="ECO:0007669"/>
    <property type="project" value="InterPro"/>
</dbReference>
<evidence type="ECO:0000256" key="10">
    <source>
        <dbReference type="ARBA" id="ARBA00049486"/>
    </source>
</evidence>
<dbReference type="Gene3D" id="1.10.3130.10">
    <property type="entry name" value="serine acetyltransferase, domain 1"/>
    <property type="match status" value="1"/>
</dbReference>
<accession>A0A7W9W6P0</accession>
<evidence type="ECO:0000256" key="9">
    <source>
        <dbReference type="ARBA" id="ARBA00023315"/>
    </source>
</evidence>
<dbReference type="RefSeq" id="WP_184198988.1">
    <property type="nucleotide sequence ID" value="NZ_JACHGW010000003.1"/>
</dbReference>
<organism evidence="12 13">
    <name type="scientific">Armatimonas rosea</name>
    <dbReference type="NCBI Taxonomy" id="685828"/>
    <lineage>
        <taxon>Bacteria</taxon>
        <taxon>Bacillati</taxon>
        <taxon>Armatimonadota</taxon>
        <taxon>Armatimonadia</taxon>
        <taxon>Armatimonadales</taxon>
        <taxon>Armatimonadaceae</taxon>
        <taxon>Armatimonas</taxon>
    </lineage>
</organism>
<evidence type="ECO:0000256" key="8">
    <source>
        <dbReference type="ARBA" id="ARBA00023192"/>
    </source>
</evidence>
<dbReference type="GO" id="GO:0006535">
    <property type="term" value="P:cysteine biosynthetic process from serine"/>
    <property type="evidence" value="ECO:0007669"/>
    <property type="project" value="InterPro"/>
</dbReference>
<keyword evidence="5" id="KW-0028">Amino-acid biosynthesis</keyword>
<dbReference type="InterPro" id="IPR045304">
    <property type="entry name" value="LbH_SAT"/>
</dbReference>
<reference evidence="12 13" key="1">
    <citation type="submission" date="2020-08" db="EMBL/GenBank/DDBJ databases">
        <title>Genomic Encyclopedia of Type Strains, Phase IV (KMG-IV): sequencing the most valuable type-strain genomes for metagenomic binning, comparative biology and taxonomic classification.</title>
        <authorList>
            <person name="Goeker M."/>
        </authorList>
    </citation>
    <scope>NUCLEOTIDE SEQUENCE [LARGE SCALE GENOMIC DNA]</scope>
    <source>
        <strain evidence="12 13">DSM 23562</strain>
    </source>
</reference>
<evidence type="ECO:0000256" key="3">
    <source>
        <dbReference type="ARBA" id="ARBA00013266"/>
    </source>
</evidence>
<evidence type="ECO:0000256" key="7">
    <source>
        <dbReference type="ARBA" id="ARBA00022737"/>
    </source>
</evidence>
<evidence type="ECO:0000256" key="5">
    <source>
        <dbReference type="ARBA" id="ARBA00022605"/>
    </source>
</evidence>
<keyword evidence="13" id="KW-1185">Reference proteome</keyword>
<keyword evidence="6 11" id="KW-0808">Transferase</keyword>
<dbReference type="InterPro" id="IPR005881">
    <property type="entry name" value="Ser_O-AcTrfase"/>
</dbReference>
<protein>
    <recommendedName>
        <fullName evidence="4 11">Serine acetyltransferase</fullName>
        <ecNumber evidence="3 11">2.3.1.30</ecNumber>
    </recommendedName>
</protein>
<evidence type="ECO:0000313" key="13">
    <source>
        <dbReference type="Proteomes" id="UP000520814"/>
    </source>
</evidence>
<dbReference type="InterPro" id="IPR011004">
    <property type="entry name" value="Trimer_LpxA-like_sf"/>
</dbReference>
<dbReference type="AlphaFoldDB" id="A0A7W9W6P0"/>
<dbReference type="PANTHER" id="PTHR42811">
    <property type="entry name" value="SERINE ACETYLTRANSFERASE"/>
    <property type="match status" value="1"/>
</dbReference>
<dbReference type="Gene3D" id="2.160.10.10">
    <property type="entry name" value="Hexapeptide repeat proteins"/>
    <property type="match status" value="1"/>
</dbReference>